<evidence type="ECO:0000256" key="1">
    <source>
        <dbReference type="SAM" id="MobiDB-lite"/>
    </source>
</evidence>
<evidence type="ECO:0000313" key="3">
    <source>
        <dbReference type="EMBL" id="MFB9470667.1"/>
    </source>
</evidence>
<comment type="caution">
    <text evidence="3">The sequence shown here is derived from an EMBL/GenBank/DDBJ whole genome shotgun (WGS) entry which is preliminary data.</text>
</comment>
<name>A0ABV5NK44_9ACTN</name>
<dbReference type="InterPro" id="IPR041413">
    <property type="entry name" value="MLTR_LBD"/>
</dbReference>
<feature type="compositionally biased region" description="Basic residues" evidence="1">
    <location>
        <begin position="30"/>
        <end position="39"/>
    </location>
</feature>
<dbReference type="EMBL" id="JBHMCF010000011">
    <property type="protein sequence ID" value="MFB9470667.1"/>
    <property type="molecule type" value="Genomic_DNA"/>
</dbReference>
<feature type="domain" description="HTH cro/C1-type" evidence="2">
    <location>
        <begin position="32"/>
        <end position="86"/>
    </location>
</feature>
<protein>
    <submittedName>
        <fullName evidence="3">Helix-turn-helix transcriptional regulator</fullName>
    </submittedName>
</protein>
<dbReference type="Pfam" id="PF17765">
    <property type="entry name" value="MLTR_LBD"/>
    <property type="match status" value="1"/>
</dbReference>
<dbReference type="InterPro" id="IPR001387">
    <property type="entry name" value="Cro/C1-type_HTH"/>
</dbReference>
<dbReference type="PANTHER" id="PTHR35010:SF2">
    <property type="entry name" value="BLL4672 PROTEIN"/>
    <property type="match status" value="1"/>
</dbReference>
<reference evidence="3 4" key="1">
    <citation type="submission" date="2024-09" db="EMBL/GenBank/DDBJ databases">
        <authorList>
            <person name="Sun Q."/>
            <person name="Mori K."/>
        </authorList>
    </citation>
    <scope>NUCLEOTIDE SEQUENCE [LARGE SCALE GENOMIC DNA]</scope>
    <source>
        <strain evidence="3 4">JCM 3324</strain>
    </source>
</reference>
<dbReference type="Gene3D" id="3.30.450.180">
    <property type="match status" value="1"/>
</dbReference>
<dbReference type="Pfam" id="PF13560">
    <property type="entry name" value="HTH_31"/>
    <property type="match status" value="1"/>
</dbReference>
<dbReference type="SUPFAM" id="SSF47413">
    <property type="entry name" value="lambda repressor-like DNA-binding domains"/>
    <property type="match status" value="1"/>
</dbReference>
<gene>
    <name evidence="3" type="ORF">ACFFR3_14190</name>
</gene>
<evidence type="ECO:0000313" key="4">
    <source>
        <dbReference type="Proteomes" id="UP001589568"/>
    </source>
</evidence>
<dbReference type="PROSITE" id="PS50943">
    <property type="entry name" value="HTH_CROC1"/>
    <property type="match status" value="1"/>
</dbReference>
<dbReference type="CDD" id="cd00093">
    <property type="entry name" value="HTH_XRE"/>
    <property type="match status" value="1"/>
</dbReference>
<accession>A0ABV5NK44</accession>
<dbReference type="PANTHER" id="PTHR35010">
    <property type="entry name" value="BLL4672 PROTEIN-RELATED"/>
    <property type="match status" value="1"/>
</dbReference>
<sequence length="286" mass="31109">MSRAELADFLRRRREALRPDQLPATAVHPPGRRARRTPGLRREEVATLAGVSTSYYERLEQARAPHPSPQVIAALGTALRLTDAEREHLARLAGQAPPAPQTGRAPVPAFARELLDRLGPVPAYLTDERQDIVAWNDAAADLITDFGSLPAGERNAVRLSIRLDGTLCSAADGAQGEYARQAAAQLRTASARYPAERVLGELVNEFAAHSPDFAAGWRNHEVRPIPTLRKHLHHPELGALELDCQTLLLPGTDLRMVIYTARPGSPSAAALARLAARDTEIDRNPA</sequence>
<proteinExistence type="predicted"/>
<organism evidence="3 4">
    <name type="scientific">Nonomuraea salmonea</name>
    <dbReference type="NCBI Taxonomy" id="46181"/>
    <lineage>
        <taxon>Bacteria</taxon>
        <taxon>Bacillati</taxon>
        <taxon>Actinomycetota</taxon>
        <taxon>Actinomycetes</taxon>
        <taxon>Streptosporangiales</taxon>
        <taxon>Streptosporangiaceae</taxon>
        <taxon>Nonomuraea</taxon>
    </lineage>
</organism>
<keyword evidence="4" id="KW-1185">Reference proteome</keyword>
<dbReference type="SMART" id="SM00530">
    <property type="entry name" value="HTH_XRE"/>
    <property type="match status" value="1"/>
</dbReference>
<feature type="region of interest" description="Disordered" evidence="1">
    <location>
        <begin position="20"/>
        <end position="41"/>
    </location>
</feature>
<dbReference type="Proteomes" id="UP001589568">
    <property type="component" value="Unassembled WGS sequence"/>
</dbReference>
<dbReference type="Gene3D" id="1.10.260.40">
    <property type="entry name" value="lambda repressor-like DNA-binding domains"/>
    <property type="match status" value="1"/>
</dbReference>
<dbReference type="InterPro" id="IPR010982">
    <property type="entry name" value="Lambda_DNA-bd_dom_sf"/>
</dbReference>
<evidence type="ECO:0000259" key="2">
    <source>
        <dbReference type="PROSITE" id="PS50943"/>
    </source>
</evidence>
<dbReference type="RefSeq" id="WP_345401566.1">
    <property type="nucleotide sequence ID" value="NZ_BAAAXS010000001.1"/>
</dbReference>